<reference evidence="2 3" key="2">
    <citation type="journal article" date="2008" name="Bioinformatics">
        <title>Assembly reconciliation.</title>
        <authorList>
            <person name="Zimin A.V."/>
            <person name="Smith D.R."/>
            <person name="Sutton G."/>
            <person name="Yorke J.A."/>
        </authorList>
    </citation>
    <scope>NUCLEOTIDE SEQUENCE [LARGE SCALE GENOMIC DNA]</scope>
    <source>
        <strain evidence="2 3">TSC#14021-0224.01</strain>
    </source>
</reference>
<evidence type="ECO:0000256" key="1">
    <source>
        <dbReference type="SAM" id="MobiDB-lite"/>
    </source>
</evidence>
<proteinExistence type="predicted"/>
<feature type="compositionally biased region" description="Basic residues" evidence="1">
    <location>
        <begin position="25"/>
        <end position="36"/>
    </location>
</feature>
<dbReference type="AlphaFoldDB" id="B3P7M4"/>
<accession>B3P7M4</accession>
<keyword evidence="3" id="KW-1185">Reference proteome</keyword>
<feature type="region of interest" description="Disordered" evidence="1">
    <location>
        <begin position="68"/>
        <end position="95"/>
    </location>
</feature>
<evidence type="ECO:0000313" key="2">
    <source>
        <dbReference type="EMBL" id="EDV54185.1"/>
    </source>
</evidence>
<feature type="compositionally biased region" description="Basic and acidic residues" evidence="1">
    <location>
        <begin position="1"/>
        <end position="12"/>
    </location>
</feature>
<evidence type="ECO:0000313" key="3">
    <source>
        <dbReference type="Proteomes" id="UP000008711"/>
    </source>
</evidence>
<feature type="compositionally biased region" description="Low complexity" evidence="1">
    <location>
        <begin position="68"/>
        <end position="81"/>
    </location>
</feature>
<dbReference type="Proteomes" id="UP000008711">
    <property type="component" value="Unassembled WGS sequence"/>
</dbReference>
<sequence length="95" mass="10427">MTKQDERQRLQDDIGSCLSCQQSTPRRKSKSGKKQNHRILARFIDFLRLPHAHASTTLALVTLPHQTPNATPASTSPTGANGSPFKLGFLRTSGD</sequence>
<dbReference type="HOGENOM" id="CLU_2374954_0_0_1"/>
<protein>
    <submittedName>
        <fullName evidence="2">GG12535</fullName>
    </submittedName>
</protein>
<dbReference type="EMBL" id="CH954182">
    <property type="protein sequence ID" value="EDV54185.1"/>
    <property type="molecule type" value="Genomic_DNA"/>
</dbReference>
<name>B3P7M4_DROER</name>
<organism evidence="2 3">
    <name type="scientific">Drosophila erecta</name>
    <name type="common">Fruit fly</name>
    <dbReference type="NCBI Taxonomy" id="7220"/>
    <lineage>
        <taxon>Eukaryota</taxon>
        <taxon>Metazoa</taxon>
        <taxon>Ecdysozoa</taxon>
        <taxon>Arthropoda</taxon>
        <taxon>Hexapoda</taxon>
        <taxon>Insecta</taxon>
        <taxon>Pterygota</taxon>
        <taxon>Neoptera</taxon>
        <taxon>Endopterygota</taxon>
        <taxon>Diptera</taxon>
        <taxon>Brachycera</taxon>
        <taxon>Muscomorpha</taxon>
        <taxon>Ephydroidea</taxon>
        <taxon>Drosophilidae</taxon>
        <taxon>Drosophila</taxon>
        <taxon>Sophophora</taxon>
    </lineage>
</organism>
<gene>
    <name evidence="2" type="primary">Dere\GG12535</name>
    <name evidence="2" type="ORF">Dere_GG12535</name>
</gene>
<reference evidence="2 3" key="1">
    <citation type="journal article" date="2007" name="Nature">
        <title>Evolution of genes and genomes on the Drosophila phylogeny.</title>
        <authorList>
            <consortium name="Drosophila 12 Genomes Consortium"/>
            <person name="Clark A.G."/>
            <person name="Eisen M.B."/>
            <person name="Smith D.R."/>
            <person name="Bergman C.M."/>
            <person name="Oliver B."/>
            <person name="Markow T.A."/>
            <person name="Kaufman T.C."/>
            <person name="Kellis M."/>
            <person name="Gelbart W."/>
            <person name="Iyer V.N."/>
            <person name="Pollard D.A."/>
            <person name="Sackton T.B."/>
            <person name="Larracuente A.M."/>
            <person name="Singh N.D."/>
            <person name="Abad J.P."/>
            <person name="Abt D.N."/>
            <person name="Adryan B."/>
            <person name="Aguade M."/>
            <person name="Akashi H."/>
            <person name="Anderson W.W."/>
            <person name="Aquadro C.F."/>
            <person name="Ardell D.H."/>
            <person name="Arguello R."/>
            <person name="Artieri C.G."/>
            <person name="Barbash D.A."/>
            <person name="Barker D."/>
            <person name="Barsanti P."/>
            <person name="Batterham P."/>
            <person name="Batzoglou S."/>
            <person name="Begun D."/>
            <person name="Bhutkar A."/>
            <person name="Blanco E."/>
            <person name="Bosak S.A."/>
            <person name="Bradley R.K."/>
            <person name="Brand A.D."/>
            <person name="Brent M.R."/>
            <person name="Brooks A.N."/>
            <person name="Brown R.H."/>
            <person name="Butlin R.K."/>
            <person name="Caggese C."/>
            <person name="Calvi B.R."/>
            <person name="Bernardo de Carvalho A."/>
            <person name="Caspi A."/>
            <person name="Castrezana S."/>
            <person name="Celniker S.E."/>
            <person name="Chang J.L."/>
            <person name="Chapple C."/>
            <person name="Chatterji S."/>
            <person name="Chinwalla A."/>
            <person name="Civetta A."/>
            <person name="Clifton S.W."/>
            <person name="Comeron J.M."/>
            <person name="Costello J.C."/>
            <person name="Coyne J.A."/>
            <person name="Daub J."/>
            <person name="David R.G."/>
            <person name="Delcher A.L."/>
            <person name="Delehaunty K."/>
            <person name="Do C.B."/>
            <person name="Ebling H."/>
            <person name="Edwards K."/>
            <person name="Eickbush T."/>
            <person name="Evans J.D."/>
            <person name="Filipski A."/>
            <person name="Findeiss S."/>
            <person name="Freyhult E."/>
            <person name="Fulton L."/>
            <person name="Fulton R."/>
            <person name="Garcia A.C."/>
            <person name="Gardiner A."/>
            <person name="Garfield D.A."/>
            <person name="Garvin B.E."/>
            <person name="Gibson G."/>
            <person name="Gilbert D."/>
            <person name="Gnerre S."/>
            <person name="Godfrey J."/>
            <person name="Good R."/>
            <person name="Gotea V."/>
            <person name="Gravely B."/>
            <person name="Greenberg A.J."/>
            <person name="Griffiths-Jones S."/>
            <person name="Gross S."/>
            <person name="Guigo R."/>
            <person name="Gustafson E.A."/>
            <person name="Haerty W."/>
            <person name="Hahn M.W."/>
            <person name="Halligan D.L."/>
            <person name="Halpern A.L."/>
            <person name="Halter G.M."/>
            <person name="Han M.V."/>
            <person name="Heger A."/>
            <person name="Hillier L."/>
            <person name="Hinrichs A.S."/>
            <person name="Holmes I."/>
            <person name="Hoskins R.A."/>
            <person name="Hubisz M.J."/>
            <person name="Hultmark D."/>
            <person name="Huntley M.A."/>
            <person name="Jaffe D.B."/>
            <person name="Jagadeeshan S."/>
            <person name="Jeck W.R."/>
            <person name="Johnson J."/>
            <person name="Jones C.D."/>
            <person name="Jordan W.C."/>
            <person name="Karpen G.H."/>
            <person name="Kataoka E."/>
            <person name="Keightley P.D."/>
            <person name="Kheradpour P."/>
            <person name="Kirkness E.F."/>
            <person name="Koerich L.B."/>
            <person name="Kristiansen K."/>
            <person name="Kudrna D."/>
            <person name="Kulathinal R.J."/>
            <person name="Kumar S."/>
            <person name="Kwok R."/>
            <person name="Lander E."/>
            <person name="Langley C.H."/>
            <person name="Lapoint R."/>
            <person name="Lazzaro B.P."/>
            <person name="Lee S.J."/>
            <person name="Levesque L."/>
            <person name="Li R."/>
            <person name="Lin C.F."/>
            <person name="Lin M.F."/>
            <person name="Lindblad-Toh K."/>
            <person name="Llopart A."/>
            <person name="Long M."/>
            <person name="Low L."/>
            <person name="Lozovsky E."/>
            <person name="Lu J."/>
            <person name="Luo M."/>
            <person name="Machado C.A."/>
            <person name="Makalowski W."/>
            <person name="Marzo M."/>
            <person name="Matsuda M."/>
            <person name="Matzkin L."/>
            <person name="McAllister B."/>
            <person name="McBride C.S."/>
            <person name="McKernan B."/>
            <person name="McKernan K."/>
            <person name="Mendez-Lago M."/>
            <person name="Minx P."/>
            <person name="Mollenhauer M.U."/>
            <person name="Montooth K."/>
            <person name="Mount S.M."/>
            <person name="Mu X."/>
            <person name="Myers E."/>
            <person name="Negre B."/>
            <person name="Newfeld S."/>
            <person name="Nielsen R."/>
            <person name="Noor M.A."/>
            <person name="O'Grady P."/>
            <person name="Pachter L."/>
            <person name="Papaceit M."/>
            <person name="Parisi M.J."/>
            <person name="Parisi M."/>
            <person name="Parts L."/>
            <person name="Pedersen J.S."/>
            <person name="Pesole G."/>
            <person name="Phillippy A.M."/>
            <person name="Ponting C.P."/>
            <person name="Pop M."/>
            <person name="Porcelli D."/>
            <person name="Powell J.R."/>
            <person name="Prohaska S."/>
            <person name="Pruitt K."/>
            <person name="Puig M."/>
            <person name="Quesneville H."/>
            <person name="Ram K.R."/>
            <person name="Rand D."/>
            <person name="Rasmussen M.D."/>
            <person name="Reed L.K."/>
            <person name="Reenan R."/>
            <person name="Reily A."/>
            <person name="Remington K.A."/>
            <person name="Rieger T.T."/>
            <person name="Ritchie M.G."/>
            <person name="Robin C."/>
            <person name="Rogers Y.H."/>
            <person name="Rohde C."/>
            <person name="Rozas J."/>
            <person name="Rubenfield M.J."/>
            <person name="Ruiz A."/>
            <person name="Russo S."/>
            <person name="Salzberg S.L."/>
            <person name="Sanchez-Gracia A."/>
            <person name="Saranga D.J."/>
            <person name="Sato H."/>
            <person name="Schaeffer S.W."/>
            <person name="Schatz M.C."/>
            <person name="Schlenke T."/>
            <person name="Schwartz R."/>
            <person name="Segarra C."/>
            <person name="Singh R.S."/>
            <person name="Sirot L."/>
            <person name="Sirota M."/>
            <person name="Sisneros N.B."/>
            <person name="Smith C.D."/>
            <person name="Smith T.F."/>
            <person name="Spieth J."/>
            <person name="Stage D.E."/>
            <person name="Stark A."/>
            <person name="Stephan W."/>
            <person name="Strausberg R.L."/>
            <person name="Strempel S."/>
            <person name="Sturgill D."/>
            <person name="Sutton G."/>
            <person name="Sutton G.G."/>
            <person name="Tao W."/>
            <person name="Teichmann S."/>
            <person name="Tobari Y.N."/>
            <person name="Tomimura Y."/>
            <person name="Tsolas J.M."/>
            <person name="Valente V.L."/>
            <person name="Venter E."/>
            <person name="Venter J.C."/>
            <person name="Vicario S."/>
            <person name="Vieira F.G."/>
            <person name="Vilella A.J."/>
            <person name="Villasante A."/>
            <person name="Walenz B."/>
            <person name="Wang J."/>
            <person name="Wasserman M."/>
            <person name="Watts T."/>
            <person name="Wilson D."/>
            <person name="Wilson R.K."/>
            <person name="Wing R.A."/>
            <person name="Wolfner M.F."/>
            <person name="Wong A."/>
            <person name="Wong G.K."/>
            <person name="Wu C.I."/>
            <person name="Wu G."/>
            <person name="Yamamoto D."/>
            <person name="Yang H.P."/>
            <person name="Yang S.P."/>
            <person name="Yorke J.A."/>
            <person name="Yoshida K."/>
            <person name="Zdobnov E."/>
            <person name="Zhang P."/>
            <person name="Zhang Y."/>
            <person name="Zimin A.V."/>
            <person name="Baldwin J."/>
            <person name="Abdouelleil A."/>
            <person name="Abdulkadir J."/>
            <person name="Abebe A."/>
            <person name="Abera B."/>
            <person name="Abreu J."/>
            <person name="Acer S.C."/>
            <person name="Aftuck L."/>
            <person name="Alexander A."/>
            <person name="An P."/>
            <person name="Anderson E."/>
            <person name="Anderson S."/>
            <person name="Arachi H."/>
            <person name="Azer M."/>
            <person name="Bachantsang P."/>
            <person name="Barry A."/>
            <person name="Bayul T."/>
            <person name="Berlin A."/>
            <person name="Bessette D."/>
            <person name="Bloom T."/>
            <person name="Blye J."/>
            <person name="Boguslavskiy L."/>
            <person name="Bonnet C."/>
            <person name="Boukhgalter B."/>
            <person name="Bourzgui I."/>
            <person name="Brown A."/>
            <person name="Cahill P."/>
            <person name="Channer S."/>
            <person name="Cheshatsang Y."/>
            <person name="Chuda L."/>
            <person name="Citroen M."/>
            <person name="Collymore A."/>
            <person name="Cooke P."/>
            <person name="Costello M."/>
            <person name="D'Aco K."/>
            <person name="Daza R."/>
            <person name="De Haan G."/>
            <person name="DeGray S."/>
            <person name="DeMaso C."/>
            <person name="Dhargay N."/>
            <person name="Dooley K."/>
            <person name="Dooley E."/>
            <person name="Doricent M."/>
            <person name="Dorje P."/>
            <person name="Dorjee K."/>
            <person name="Dupes A."/>
            <person name="Elong R."/>
            <person name="Falk J."/>
            <person name="Farina A."/>
            <person name="Faro S."/>
            <person name="Ferguson D."/>
            <person name="Fisher S."/>
            <person name="Foley C.D."/>
            <person name="Franke A."/>
            <person name="Friedrich D."/>
            <person name="Gadbois L."/>
            <person name="Gearin G."/>
            <person name="Gearin C.R."/>
            <person name="Giannoukos G."/>
            <person name="Goode T."/>
            <person name="Graham J."/>
            <person name="Grandbois E."/>
            <person name="Grewal S."/>
            <person name="Gyaltsen K."/>
            <person name="Hafez N."/>
            <person name="Hagos B."/>
            <person name="Hall J."/>
            <person name="Henson C."/>
            <person name="Hollinger A."/>
            <person name="Honan T."/>
            <person name="Huard M.D."/>
            <person name="Hughes L."/>
            <person name="Hurhula B."/>
            <person name="Husby M.E."/>
            <person name="Kamat A."/>
            <person name="Kanga B."/>
            <person name="Kashin S."/>
            <person name="Khazanovich D."/>
            <person name="Kisner P."/>
            <person name="Lance K."/>
            <person name="Lara M."/>
            <person name="Lee W."/>
            <person name="Lennon N."/>
            <person name="Letendre F."/>
            <person name="LeVine R."/>
            <person name="Lipovsky A."/>
            <person name="Liu X."/>
            <person name="Liu J."/>
            <person name="Liu S."/>
            <person name="Lokyitsang T."/>
            <person name="Lokyitsang Y."/>
            <person name="Lubonja R."/>
            <person name="Lui A."/>
            <person name="MacDonald P."/>
            <person name="Magnisalis V."/>
            <person name="Maru K."/>
            <person name="Matthews C."/>
            <person name="McCusker W."/>
            <person name="McDonough S."/>
            <person name="Mehta T."/>
            <person name="Meldrim J."/>
            <person name="Meneus L."/>
            <person name="Mihai O."/>
            <person name="Mihalev A."/>
            <person name="Mihova T."/>
            <person name="Mittelman R."/>
            <person name="Mlenga V."/>
            <person name="Montmayeur A."/>
            <person name="Mulrain L."/>
            <person name="Navidi A."/>
            <person name="Naylor J."/>
            <person name="Negash T."/>
            <person name="Nguyen T."/>
            <person name="Nguyen N."/>
            <person name="Nicol R."/>
            <person name="Norbu C."/>
            <person name="Norbu N."/>
            <person name="Novod N."/>
            <person name="O'Neill B."/>
            <person name="Osman S."/>
            <person name="Markiewicz E."/>
            <person name="Oyono O.L."/>
            <person name="Patti C."/>
            <person name="Phunkhang P."/>
            <person name="Pierre F."/>
            <person name="Priest M."/>
            <person name="Raghuraman S."/>
            <person name="Rege F."/>
            <person name="Reyes R."/>
            <person name="Rise C."/>
            <person name="Rogov P."/>
            <person name="Ross K."/>
            <person name="Ryan E."/>
            <person name="Settipalli S."/>
            <person name="Shea T."/>
            <person name="Sherpa N."/>
            <person name="Shi L."/>
            <person name="Shih D."/>
            <person name="Sparrow T."/>
            <person name="Spaulding J."/>
            <person name="Stalker J."/>
            <person name="Stange-Thomann N."/>
            <person name="Stavropoulos S."/>
            <person name="Stone C."/>
            <person name="Strader C."/>
            <person name="Tesfaye S."/>
            <person name="Thomson T."/>
            <person name="Thoulutsang Y."/>
            <person name="Thoulutsang D."/>
            <person name="Topham K."/>
            <person name="Topping I."/>
            <person name="Tsamla T."/>
            <person name="Vassiliev H."/>
            <person name="Vo A."/>
            <person name="Wangchuk T."/>
            <person name="Wangdi T."/>
            <person name="Weiand M."/>
            <person name="Wilkinson J."/>
            <person name="Wilson A."/>
            <person name="Yadav S."/>
            <person name="Young G."/>
            <person name="Yu Q."/>
            <person name="Zembek L."/>
            <person name="Zhong D."/>
            <person name="Zimmer A."/>
            <person name="Zwirko Z."/>
            <person name="Jaffe D.B."/>
            <person name="Alvarez P."/>
            <person name="Brockman W."/>
            <person name="Butler J."/>
            <person name="Chin C."/>
            <person name="Gnerre S."/>
            <person name="Grabherr M."/>
            <person name="Kleber M."/>
            <person name="Mauceli E."/>
            <person name="MacCallum I."/>
        </authorList>
    </citation>
    <scope>NUCLEOTIDE SEQUENCE [LARGE SCALE GENOMIC DNA]</scope>
    <source>
        <strain evidence="2 3">TSC#14021-0224.01</strain>
    </source>
</reference>
<feature type="region of interest" description="Disordered" evidence="1">
    <location>
        <begin position="1"/>
        <end position="36"/>
    </location>
</feature>